<reference evidence="5" key="1">
    <citation type="submission" date="2019-03" db="EMBL/GenBank/DDBJ databases">
        <title>Lake Tanganyika Metagenome-Assembled Genomes (MAGs).</title>
        <authorList>
            <person name="Tran P."/>
        </authorList>
    </citation>
    <scope>NUCLEOTIDE SEQUENCE</scope>
    <source>
        <strain evidence="5">K_DeepCast_150m_m2_040</strain>
    </source>
</reference>
<evidence type="ECO:0000313" key="6">
    <source>
        <dbReference type="Proteomes" id="UP000779900"/>
    </source>
</evidence>
<dbReference type="EMBL" id="VGIR01000134">
    <property type="protein sequence ID" value="MBM3332773.1"/>
    <property type="molecule type" value="Genomic_DNA"/>
</dbReference>
<protein>
    <submittedName>
        <fullName evidence="5">4Fe-4S ferredoxin</fullName>
    </submittedName>
</protein>
<dbReference type="InterPro" id="IPR009051">
    <property type="entry name" value="Helical_ferredxn"/>
</dbReference>
<dbReference type="InterPro" id="IPR017900">
    <property type="entry name" value="4Fe4S_Fe_S_CS"/>
</dbReference>
<comment type="caution">
    <text evidence="5">The sequence shown here is derived from an EMBL/GenBank/DDBJ whole genome shotgun (WGS) entry which is preliminary data.</text>
</comment>
<dbReference type="PROSITE" id="PS51379">
    <property type="entry name" value="4FE4S_FER_2"/>
    <property type="match status" value="2"/>
</dbReference>
<organism evidence="5 6">
    <name type="scientific">candidate division WOR-3 bacterium</name>
    <dbReference type="NCBI Taxonomy" id="2052148"/>
    <lineage>
        <taxon>Bacteria</taxon>
        <taxon>Bacteria division WOR-3</taxon>
    </lineage>
</organism>
<feature type="domain" description="4Fe-4S ferredoxin-type" evidence="4">
    <location>
        <begin position="160"/>
        <end position="180"/>
    </location>
</feature>
<gene>
    <name evidence="5" type="ORF">FJY68_13160</name>
</gene>
<dbReference type="Gene3D" id="1.10.1060.10">
    <property type="entry name" value="Alpha-helical ferredoxin"/>
    <property type="match status" value="1"/>
</dbReference>
<keyword evidence="2" id="KW-0408">Iron</keyword>
<evidence type="ECO:0000256" key="3">
    <source>
        <dbReference type="ARBA" id="ARBA00023014"/>
    </source>
</evidence>
<dbReference type="GO" id="GO:0051536">
    <property type="term" value="F:iron-sulfur cluster binding"/>
    <property type="evidence" value="ECO:0007669"/>
    <property type="project" value="UniProtKB-KW"/>
</dbReference>
<feature type="domain" description="4Fe-4S ferredoxin-type" evidence="4">
    <location>
        <begin position="212"/>
        <end position="243"/>
    </location>
</feature>
<evidence type="ECO:0000313" key="5">
    <source>
        <dbReference type="EMBL" id="MBM3332773.1"/>
    </source>
</evidence>
<keyword evidence="3" id="KW-0411">Iron-sulfur</keyword>
<evidence type="ECO:0000259" key="4">
    <source>
        <dbReference type="PROSITE" id="PS51379"/>
    </source>
</evidence>
<accession>A0A938BV76</accession>
<name>A0A938BV76_UNCW3</name>
<dbReference type="AlphaFoldDB" id="A0A938BV76"/>
<dbReference type="SUPFAM" id="SSF46548">
    <property type="entry name" value="alpha-helical ferredoxin"/>
    <property type="match status" value="1"/>
</dbReference>
<evidence type="ECO:0000256" key="1">
    <source>
        <dbReference type="ARBA" id="ARBA00022723"/>
    </source>
</evidence>
<dbReference type="InterPro" id="IPR017896">
    <property type="entry name" value="4Fe4S_Fe-S-bd"/>
</dbReference>
<dbReference type="GO" id="GO:0046872">
    <property type="term" value="F:metal ion binding"/>
    <property type="evidence" value="ECO:0007669"/>
    <property type="project" value="UniProtKB-KW"/>
</dbReference>
<dbReference type="PROSITE" id="PS00198">
    <property type="entry name" value="4FE4S_FER_1"/>
    <property type="match status" value="2"/>
</dbReference>
<evidence type="ECO:0000256" key="2">
    <source>
        <dbReference type="ARBA" id="ARBA00023004"/>
    </source>
</evidence>
<sequence length="279" mass="30763">MSREDQLRRRAKELLTKEGVVMVIGYRAGKRPGTATPAFVTRPEDADVLVFDDRCGTNLAAYLPRVKHRGKIAIVAKGCDSRSVVALLKEKQVDRGGLVILGVGCDGVKEQGRLSDSCTTCIHPNPVICDEMIGEKVAERTPAPDPLDDFERLSPDERWQALMTDVSRCIRCYACRQVCPNCYCPTCFVDASSPQWVGKTTAGSDNMMFHLMRAMHMAGRCVECGSCSRGCPMGIDLMKFNRRVAKVVKERFGAVAGLNPEELPALAAFDPSDKQEFIR</sequence>
<keyword evidence="1" id="KW-0479">Metal-binding</keyword>
<proteinExistence type="predicted"/>
<dbReference type="Proteomes" id="UP000779900">
    <property type="component" value="Unassembled WGS sequence"/>
</dbReference>
<dbReference type="Pfam" id="PF13534">
    <property type="entry name" value="Fer4_17"/>
    <property type="match status" value="1"/>
</dbReference>